<dbReference type="EMBL" id="SWFT01000149">
    <property type="protein sequence ID" value="KAA8898149.1"/>
    <property type="molecule type" value="Genomic_DNA"/>
</dbReference>
<dbReference type="OrthoDB" id="1700726at2759"/>
<accession>A0A642UFT9</accession>
<dbReference type="Gene3D" id="3.40.50.12780">
    <property type="entry name" value="N-terminal domain of ligase-like"/>
    <property type="match status" value="1"/>
</dbReference>
<protein>
    <recommendedName>
        <fullName evidence="3">AMP-dependent synthetase/ligase domain-containing protein</fullName>
    </recommendedName>
</protein>
<feature type="domain" description="AMP-dependent synthetase/ligase" evidence="3">
    <location>
        <begin position="172"/>
        <end position="559"/>
    </location>
</feature>
<dbReference type="InterPro" id="IPR000873">
    <property type="entry name" value="AMP-dep_synth/lig_dom"/>
</dbReference>
<dbReference type="VEuPathDB" id="FungiDB:DIURU_005004"/>
<dbReference type="GO" id="GO:0004467">
    <property type="term" value="F:long-chain fatty acid-CoA ligase activity"/>
    <property type="evidence" value="ECO:0007669"/>
    <property type="project" value="TreeGrafter"/>
</dbReference>
<dbReference type="RefSeq" id="XP_034010406.1">
    <property type="nucleotide sequence ID" value="XM_034157939.1"/>
</dbReference>
<evidence type="ECO:0000256" key="2">
    <source>
        <dbReference type="ARBA" id="ARBA00022840"/>
    </source>
</evidence>
<dbReference type="InterPro" id="IPR042099">
    <property type="entry name" value="ANL_N_sf"/>
</dbReference>
<dbReference type="GO" id="GO:0005524">
    <property type="term" value="F:ATP binding"/>
    <property type="evidence" value="ECO:0007669"/>
    <property type="project" value="UniProtKB-KW"/>
</dbReference>
<keyword evidence="5" id="KW-1185">Reference proteome</keyword>
<proteinExistence type="predicted"/>
<keyword evidence="1" id="KW-0547">Nucleotide-binding</keyword>
<dbReference type="OMA" id="VPRVWQK"/>
<evidence type="ECO:0000256" key="1">
    <source>
        <dbReference type="ARBA" id="ARBA00022741"/>
    </source>
</evidence>
<reference evidence="4 5" key="1">
    <citation type="submission" date="2019-07" db="EMBL/GenBank/DDBJ databases">
        <title>Genome assembly of two rare yeast pathogens: Diutina rugosa and Trichomonascus ciferrii.</title>
        <authorList>
            <person name="Mixao V."/>
            <person name="Saus E."/>
            <person name="Hansen A."/>
            <person name="Lass-Flor C."/>
            <person name="Gabaldon T."/>
        </authorList>
    </citation>
    <scope>NUCLEOTIDE SEQUENCE [LARGE SCALE GENOMIC DNA]</scope>
    <source>
        <strain evidence="4 5">CBS 613</strain>
    </source>
</reference>
<evidence type="ECO:0000313" key="4">
    <source>
        <dbReference type="EMBL" id="KAA8898149.1"/>
    </source>
</evidence>
<evidence type="ECO:0000259" key="3">
    <source>
        <dbReference type="Pfam" id="PF00501"/>
    </source>
</evidence>
<evidence type="ECO:0000313" key="5">
    <source>
        <dbReference type="Proteomes" id="UP000449547"/>
    </source>
</evidence>
<dbReference type="PANTHER" id="PTHR43272">
    <property type="entry name" value="LONG-CHAIN-FATTY-ACID--COA LIGASE"/>
    <property type="match status" value="1"/>
</dbReference>
<organism evidence="4 5">
    <name type="scientific">Diutina rugosa</name>
    <name type="common">Yeast</name>
    <name type="synonym">Candida rugosa</name>
    <dbReference type="NCBI Taxonomy" id="5481"/>
    <lineage>
        <taxon>Eukaryota</taxon>
        <taxon>Fungi</taxon>
        <taxon>Dikarya</taxon>
        <taxon>Ascomycota</taxon>
        <taxon>Saccharomycotina</taxon>
        <taxon>Pichiomycetes</taxon>
        <taxon>Debaryomycetaceae</taxon>
        <taxon>Diutina</taxon>
    </lineage>
</organism>
<comment type="caution">
    <text evidence="4">The sequence shown here is derived from an EMBL/GenBank/DDBJ whole genome shotgun (WGS) entry which is preliminary data.</text>
</comment>
<dbReference type="Pfam" id="PF00501">
    <property type="entry name" value="AMP-binding"/>
    <property type="match status" value="1"/>
</dbReference>
<dbReference type="GO" id="GO:0016020">
    <property type="term" value="C:membrane"/>
    <property type="evidence" value="ECO:0007669"/>
    <property type="project" value="TreeGrafter"/>
</dbReference>
<dbReference type="PANTHER" id="PTHR43272:SF33">
    <property type="entry name" value="AMP-BINDING DOMAIN-CONTAINING PROTEIN-RELATED"/>
    <property type="match status" value="1"/>
</dbReference>
<dbReference type="GeneID" id="54783655"/>
<dbReference type="Proteomes" id="UP000449547">
    <property type="component" value="Unassembled WGS sequence"/>
</dbReference>
<name>A0A642UFT9_DIURU</name>
<dbReference type="AlphaFoldDB" id="A0A642UFT9"/>
<dbReference type="SUPFAM" id="SSF56801">
    <property type="entry name" value="Acetyl-CoA synthetase-like"/>
    <property type="match status" value="1"/>
</dbReference>
<gene>
    <name evidence="4" type="ORF">DIURU_005004</name>
</gene>
<sequence length="752" mass="84439">MSVKRTSPCLPLFPDNSVDAAWNRVPFAPQAVGDAVPVAPPTEGYSATYRNRATPKFCVSCIHPELDTFPKLFNNAVRLYGDNPCLGWRPYDYSLCEHAPEFVSLTYKQVQQKKHEIGAGIIRVLQANPYLRQSVAHDKVRHHLRDYTKYGVLNTGRDNPDNIIEKSNSFIVAFFAANRHEWVLSDLACSAYSITSTALYDTLGPDVSKYILNLTESPMVILSKDKVEYVLKIKAEYPQELADLVSIVVMDPIRTVDPKLMEWAKELKVEVMDLEAVADAGRASPLEELSPSVNTLHTISFTSGTTGSKPKGAMLSQANMCAAVTLLSASEPKASYGKNKAFIFLPLTHMYERQTSGYALSSGYYLGFPQLTIDGPKRDAFADLVVDLRIFKPTYFSSVPRILTKFEGLVKNTISELPQHEKQRVEEIIRYKMDEQAKYDGCTGRNPEMDNYPPYKRLQELVGWDEMEWTQTASAPVAGSTLLFLKAALDTGVRQMYGLTETSGAYTNSIPWEAHPGSCGALGVPSEQKLRSVEEMGYSAKENKGEMIVGGSAVFKGYYYNQEETNKVINEDGWIQSGDIAFLDDKGRVHIIDRVKNFFKLSQGEYISPEKIEGRYLSNNPILTQLYIHGNSVKSYLVGVCGVNFERGLKFLNDQCGANRLDMTEHELVDELNKVDNKRRFLKSLNANVEGLVNGYERLHNIYIELNPLTVERNVVTPTMKIKRAVASKYFGKVFDKLYEIEDSLIMPKSKM</sequence>
<dbReference type="GO" id="GO:0005783">
    <property type="term" value="C:endoplasmic reticulum"/>
    <property type="evidence" value="ECO:0007669"/>
    <property type="project" value="TreeGrafter"/>
</dbReference>
<keyword evidence="2" id="KW-0067">ATP-binding</keyword>